<dbReference type="EMBL" id="RJNM01000001">
    <property type="protein sequence ID" value="RSI72345.1"/>
    <property type="molecule type" value="Genomic_DNA"/>
</dbReference>
<evidence type="ECO:0000313" key="4">
    <source>
        <dbReference type="Proteomes" id="UP000272687"/>
    </source>
</evidence>
<evidence type="ECO:0000313" key="2">
    <source>
        <dbReference type="EMBL" id="RSI72345.1"/>
    </source>
</evidence>
<evidence type="ECO:0000313" key="1">
    <source>
        <dbReference type="EMBL" id="RSI65501.1"/>
    </source>
</evidence>
<organism evidence="1 3">
    <name type="scientific">Streptococcus oralis</name>
    <dbReference type="NCBI Taxonomy" id="1303"/>
    <lineage>
        <taxon>Bacteria</taxon>
        <taxon>Bacillati</taxon>
        <taxon>Bacillota</taxon>
        <taxon>Bacilli</taxon>
        <taxon>Lactobacillales</taxon>
        <taxon>Streptococcaceae</taxon>
        <taxon>Streptococcus</taxon>
    </lineage>
</organism>
<name>A0A3R9I032_STROR</name>
<reference evidence="3 4" key="1">
    <citation type="submission" date="2018-11" db="EMBL/GenBank/DDBJ databases">
        <title>Species Designations Belie Phenotypic and Genotypic Heterogeneity in Oral Streptococci.</title>
        <authorList>
            <person name="Velsko I."/>
        </authorList>
    </citation>
    <scope>NUCLEOTIDE SEQUENCE [LARGE SCALE GENOMIC DNA]</scope>
    <source>
        <strain evidence="2 4">BCC50</strain>
        <strain evidence="1 3">BCC63</strain>
    </source>
</reference>
<dbReference type="InterPro" id="IPR029063">
    <property type="entry name" value="SAM-dependent_MTases_sf"/>
</dbReference>
<accession>A0A3R9I032</accession>
<sequence>MPNHFSNEVDGQLKFYQDYLPLVDKTLKIDDILTDYTDGIVNGNLLEFKVVINDINTVLFQAIKYLSARRIKGKEIPKNILLVSLTNKKIYVFDSQEYLTHIEKVYFGGASVKTSGFSSGNPHAVLEYGKNTLDEDHLIKLLRSKQYTKINIDENCIVGWAERFYRENKGAKKSDFIGDHTGKVKIIGEIRKPEKLKEFINPYIGETNAQFHYLMDKLNDTLQKKNLGAFYTPEPYVQKSLELVRQAIKRVPEGNDYIILDRCAGTGNLEKLMSDEELSHCVLSTVEYYEYKVLLELLGDKVRNIIPPTEKEDTFNMGLVRGADALSEEYINNEIIQNYINNPKVTIILYENPPYAETTSIEHQKAGSGKSSSAWKKSFLVNEMKNEARGSSTNDLGNVFIWSAFKYYLRQPTDSYIVYSPVKYWKVQHLINQKFLGGYAFNRKHFHTNIDAMIMCALWSKEEIPKDSKKSLDLEAYNIDKEGKLLRESDVTVKRIWTIYSQYYFDKRSFPDDETDGLYLALNGKEYTGMTKRITPLFNKNIIGYMAVYSSGFDNPDLHSTLIRAGRYDGNGFFLRSDNFLEKLPMFAASRYITYNRHWTQRANIMKSADGAERFNKAVSSNKIEQDLLKILLFTTLETQNHMRSLYGSDGRFYRNELSLDNTNGDTLATVNLAKLKQGSKETDLFEQWEKVLTEAKKTKNYNSKLTYSVYQIIDELNTSEKDENDKTIYNYPELNGHLNTLKTMVKEYYNSEIVPFLFEYEFLK</sequence>
<dbReference type="Proteomes" id="UP000272687">
    <property type="component" value="Unassembled WGS sequence"/>
</dbReference>
<dbReference type="AlphaFoldDB" id="A0A3R9I032"/>
<comment type="caution">
    <text evidence="1">The sequence shown here is derived from an EMBL/GenBank/DDBJ whole genome shotgun (WGS) entry which is preliminary data.</text>
</comment>
<evidence type="ECO:0000313" key="3">
    <source>
        <dbReference type="Proteomes" id="UP000267593"/>
    </source>
</evidence>
<protein>
    <submittedName>
        <fullName evidence="1">Uncharacterized protein</fullName>
    </submittedName>
</protein>
<dbReference type="Proteomes" id="UP000267593">
    <property type="component" value="Unassembled WGS sequence"/>
</dbReference>
<dbReference type="SUPFAM" id="SSF53335">
    <property type="entry name" value="S-adenosyl-L-methionine-dependent methyltransferases"/>
    <property type="match status" value="1"/>
</dbReference>
<proteinExistence type="predicted"/>
<dbReference type="EMBL" id="RJNJ01000011">
    <property type="protein sequence ID" value="RSI65501.1"/>
    <property type="molecule type" value="Genomic_DNA"/>
</dbReference>
<gene>
    <name evidence="2" type="ORF">D8860_00835</name>
    <name evidence="1" type="ORF">D8863_08890</name>
</gene>
<dbReference type="RefSeq" id="WP_125412601.1">
    <property type="nucleotide sequence ID" value="NZ_RJNJ01000011.1"/>
</dbReference>